<name>A0A094YRZ5_9PROT</name>
<reference evidence="1 2" key="1">
    <citation type="submission" date="2014-06" db="EMBL/GenBank/DDBJ databases">
        <title>Functional and comparative genomic analyses of the Drosophila gut microbiota identify candidate symbiosis factors.</title>
        <authorList>
            <person name="Newell P.D."/>
            <person name="Chaston J.M."/>
            <person name="Douglas A.E."/>
        </authorList>
    </citation>
    <scope>NUCLEOTIDE SEQUENCE [LARGE SCALE GENOMIC DNA]</scope>
    <source>
        <strain evidence="1 2">DmCS_006</strain>
    </source>
</reference>
<keyword evidence="2" id="KW-1185">Reference proteome</keyword>
<dbReference type="Proteomes" id="UP000029448">
    <property type="component" value="Unassembled WGS sequence"/>
</dbReference>
<evidence type="ECO:0000313" key="1">
    <source>
        <dbReference type="EMBL" id="KGB24177.1"/>
    </source>
</evidence>
<organism evidence="1 2">
    <name type="scientific">Acetobacter tropicalis</name>
    <dbReference type="NCBI Taxonomy" id="104102"/>
    <lineage>
        <taxon>Bacteria</taxon>
        <taxon>Pseudomonadati</taxon>
        <taxon>Pseudomonadota</taxon>
        <taxon>Alphaproteobacteria</taxon>
        <taxon>Acetobacterales</taxon>
        <taxon>Acetobacteraceae</taxon>
        <taxon>Acetobacter</taxon>
    </lineage>
</organism>
<sequence length="39" mass="4280">MNFLHNFEARLFFLNSVASFSVTLPSSTEETPSSEASAL</sequence>
<dbReference type="AlphaFoldDB" id="A0A094YRZ5"/>
<proteinExistence type="predicted"/>
<protein>
    <submittedName>
        <fullName evidence="1">Uncharacterized protein</fullName>
    </submittedName>
</protein>
<accession>A0A094YRZ5</accession>
<comment type="caution">
    <text evidence="1">The sequence shown here is derived from an EMBL/GenBank/DDBJ whole genome shotgun (WGS) entry which is preliminary data.</text>
</comment>
<dbReference type="EMBL" id="JOKM01000051">
    <property type="protein sequence ID" value="KGB24177.1"/>
    <property type="molecule type" value="Genomic_DNA"/>
</dbReference>
<evidence type="ECO:0000313" key="2">
    <source>
        <dbReference type="Proteomes" id="UP000029448"/>
    </source>
</evidence>
<dbReference type="PATRIC" id="fig|104102.7.peg.1312"/>
<gene>
    <name evidence="1" type="ORF">AtDm6_1322</name>
</gene>